<dbReference type="InterPro" id="IPR011608">
    <property type="entry name" value="PRD"/>
</dbReference>
<protein>
    <submittedName>
        <fullName evidence="8">Beta-glucoside operon transcriptional antiterminator</fullName>
    </submittedName>
</protein>
<dbReference type="SUPFAM" id="SSF63520">
    <property type="entry name" value="PTS-regulatory domain, PRD"/>
    <property type="match status" value="2"/>
</dbReference>
<dbReference type="PANTHER" id="PTHR30185">
    <property type="entry name" value="CRYPTIC BETA-GLUCOSIDE BGL OPERON ANTITERMINATOR"/>
    <property type="match status" value="1"/>
</dbReference>
<dbReference type="InterPro" id="IPR036650">
    <property type="entry name" value="CAT_RNA-bd_dom_sf"/>
</dbReference>
<dbReference type="SUPFAM" id="SSF50151">
    <property type="entry name" value="SacY-like RNA-binding domain"/>
    <property type="match status" value="1"/>
</dbReference>
<keyword evidence="9" id="KW-1185">Reference proteome</keyword>
<dbReference type="InterPro" id="IPR001550">
    <property type="entry name" value="Transcrpt_antitermin_CS"/>
</dbReference>
<reference evidence="8 9" key="1">
    <citation type="submission" date="2023-07" db="EMBL/GenBank/DDBJ databases">
        <title>Genomic Encyclopedia of Type Strains, Phase IV (KMG-IV): sequencing the most valuable type-strain genomes for metagenomic binning, comparative biology and taxonomic classification.</title>
        <authorList>
            <person name="Goeker M."/>
        </authorList>
    </citation>
    <scope>NUCLEOTIDE SEQUENCE [LARGE SCALE GENOMIC DNA]</scope>
    <source>
        <strain evidence="8 9">DSM 23837</strain>
    </source>
</reference>
<keyword evidence="1" id="KW-0677">Repeat</keyword>
<comment type="similarity">
    <text evidence="6">Belongs to the transcriptional antiterminator BglG family.</text>
</comment>
<dbReference type="Gene3D" id="1.10.1790.10">
    <property type="entry name" value="PRD domain"/>
    <property type="match status" value="2"/>
</dbReference>
<dbReference type="PROSITE" id="PS51372">
    <property type="entry name" value="PRD_2"/>
    <property type="match status" value="2"/>
</dbReference>
<dbReference type="Pfam" id="PF03123">
    <property type="entry name" value="CAT_RBD"/>
    <property type="match status" value="1"/>
</dbReference>
<evidence type="ECO:0000259" key="7">
    <source>
        <dbReference type="PROSITE" id="PS51372"/>
    </source>
</evidence>
<evidence type="ECO:0000256" key="5">
    <source>
        <dbReference type="ARBA" id="ARBA00023163"/>
    </source>
</evidence>
<dbReference type="Proteomes" id="UP001223586">
    <property type="component" value="Unassembled WGS sequence"/>
</dbReference>
<evidence type="ECO:0000256" key="2">
    <source>
        <dbReference type="ARBA" id="ARBA00022884"/>
    </source>
</evidence>
<dbReference type="InterPro" id="IPR050661">
    <property type="entry name" value="BglG_antiterminators"/>
</dbReference>
<keyword evidence="2" id="KW-0694">RNA-binding</keyword>
<keyword evidence="4" id="KW-0010">Activator</keyword>
<evidence type="ECO:0000256" key="4">
    <source>
        <dbReference type="ARBA" id="ARBA00023159"/>
    </source>
</evidence>
<dbReference type="InterPro" id="IPR036634">
    <property type="entry name" value="PRD_sf"/>
</dbReference>
<sequence>MQVVKSYNNNIVLVKTSVGVEQLAIGLGIGFNKKKGDTIDPHKILQLFTAESSKDVSDLVNVVRSLSTDIILLTKKVLKIAEEKLPDFHVDDRLLLTLTDHINYAIERSKQHIFLRNPLIGEIKSLYPTEYKVGLEIIARIAEETGIEFPHDEAASIALHIVNSSYDTNEMADVYKVVEISRSVFTMIKYHYHIELDESSYHFTRFSTHLKYFILRQISGKKASPMDDNLFEMVKEKYTDAYKCAQRIVEYLEKQEGWKISKEEQFYLTIHIHKLIN</sequence>
<evidence type="ECO:0000256" key="3">
    <source>
        <dbReference type="ARBA" id="ARBA00023015"/>
    </source>
</evidence>
<dbReference type="PANTHER" id="PTHR30185:SF15">
    <property type="entry name" value="CRYPTIC BETA-GLUCOSIDE BGL OPERON ANTITERMINATOR"/>
    <property type="match status" value="1"/>
</dbReference>
<keyword evidence="5" id="KW-0804">Transcription</keyword>
<evidence type="ECO:0000313" key="8">
    <source>
        <dbReference type="EMBL" id="MDQ0178307.1"/>
    </source>
</evidence>
<proteinExistence type="inferred from homology"/>
<organism evidence="8 9">
    <name type="scientific">Bacillus chungangensis</name>
    <dbReference type="NCBI Taxonomy" id="587633"/>
    <lineage>
        <taxon>Bacteria</taxon>
        <taxon>Bacillati</taxon>
        <taxon>Bacillota</taxon>
        <taxon>Bacilli</taxon>
        <taxon>Bacillales</taxon>
        <taxon>Bacillaceae</taxon>
        <taxon>Bacillus</taxon>
    </lineage>
</organism>
<evidence type="ECO:0000256" key="1">
    <source>
        <dbReference type="ARBA" id="ARBA00022737"/>
    </source>
</evidence>
<feature type="domain" description="PRD" evidence="7">
    <location>
        <begin position="172"/>
        <end position="277"/>
    </location>
</feature>
<comment type="caution">
    <text evidence="8">The sequence shown here is derived from an EMBL/GenBank/DDBJ whole genome shotgun (WGS) entry which is preliminary data.</text>
</comment>
<dbReference type="Pfam" id="PF00874">
    <property type="entry name" value="PRD"/>
    <property type="match status" value="2"/>
</dbReference>
<gene>
    <name evidence="8" type="ORF">J2S08_004211</name>
</gene>
<evidence type="ECO:0000313" key="9">
    <source>
        <dbReference type="Proteomes" id="UP001223586"/>
    </source>
</evidence>
<dbReference type="PROSITE" id="PS00654">
    <property type="entry name" value="PRD_1"/>
    <property type="match status" value="1"/>
</dbReference>
<dbReference type="EMBL" id="JAUSTT010000039">
    <property type="protein sequence ID" value="MDQ0178307.1"/>
    <property type="molecule type" value="Genomic_DNA"/>
</dbReference>
<dbReference type="RefSeq" id="WP_307233010.1">
    <property type="nucleotide sequence ID" value="NZ_JAUSTT010000039.1"/>
</dbReference>
<dbReference type="InterPro" id="IPR004341">
    <property type="entry name" value="CAT_RNA-bd_dom"/>
</dbReference>
<dbReference type="SMART" id="SM01061">
    <property type="entry name" value="CAT_RBD"/>
    <property type="match status" value="1"/>
</dbReference>
<evidence type="ECO:0000256" key="6">
    <source>
        <dbReference type="ARBA" id="ARBA00038510"/>
    </source>
</evidence>
<name>A0ABT9WZL8_9BACI</name>
<dbReference type="Gene3D" id="2.30.24.10">
    <property type="entry name" value="CAT RNA-binding domain"/>
    <property type="match status" value="1"/>
</dbReference>
<feature type="domain" description="PRD" evidence="7">
    <location>
        <begin position="65"/>
        <end position="171"/>
    </location>
</feature>
<keyword evidence="3" id="KW-0805">Transcription regulation</keyword>
<accession>A0ABT9WZL8</accession>